<keyword evidence="12" id="KW-1185">Reference proteome</keyword>
<dbReference type="FunFam" id="2.10.25.10:FF:000038">
    <property type="entry name" value="Fibrillin 2"/>
    <property type="match status" value="2"/>
</dbReference>
<dbReference type="PANTHER" id="PTHR33491">
    <property type="entry name" value="OSJNBA0016N04.9 PROTEIN"/>
    <property type="match status" value="1"/>
</dbReference>
<dbReference type="AlphaFoldDB" id="A0A6A6LNC0"/>
<proteinExistence type="predicted"/>
<evidence type="ECO:0000256" key="1">
    <source>
        <dbReference type="ARBA" id="ARBA00004479"/>
    </source>
</evidence>
<dbReference type="GO" id="GO:0004674">
    <property type="term" value="F:protein serine/threonine kinase activity"/>
    <property type="evidence" value="ECO:0007669"/>
    <property type="project" value="UniProtKB-KW"/>
</dbReference>
<evidence type="ECO:0000313" key="11">
    <source>
        <dbReference type="EMBL" id="KAF2301566.1"/>
    </source>
</evidence>
<comment type="caution">
    <text evidence="11">The sequence shown here is derived from an EMBL/GenBank/DDBJ whole genome shotgun (WGS) entry which is preliminary data.</text>
</comment>
<evidence type="ECO:0000259" key="10">
    <source>
        <dbReference type="SMART" id="SM00179"/>
    </source>
</evidence>
<evidence type="ECO:0000256" key="3">
    <source>
        <dbReference type="ARBA" id="ARBA00022536"/>
    </source>
</evidence>
<evidence type="ECO:0000256" key="6">
    <source>
        <dbReference type="ARBA" id="ARBA00022737"/>
    </source>
</evidence>
<dbReference type="EMBL" id="JAAGAX010000010">
    <property type="protein sequence ID" value="KAF2301566.1"/>
    <property type="molecule type" value="Genomic_DNA"/>
</dbReference>
<dbReference type="GO" id="GO:0030247">
    <property type="term" value="F:polysaccharide binding"/>
    <property type="evidence" value="ECO:0007669"/>
    <property type="project" value="InterPro"/>
</dbReference>
<dbReference type="Gene3D" id="2.10.25.10">
    <property type="entry name" value="Laminin"/>
    <property type="match status" value="2"/>
</dbReference>
<feature type="signal peptide" evidence="9">
    <location>
        <begin position="1"/>
        <end position="24"/>
    </location>
</feature>
<keyword evidence="3" id="KW-0245">EGF-like domain</keyword>
<keyword evidence="8" id="KW-0325">Glycoprotein</keyword>
<name>A0A6A6LNC0_HEVBR</name>
<dbReference type="InterPro" id="IPR013695">
    <property type="entry name" value="WAK"/>
</dbReference>
<keyword evidence="2" id="KW-0418">Kinase</keyword>
<dbReference type="GO" id="GO:0005509">
    <property type="term" value="F:calcium ion binding"/>
    <property type="evidence" value="ECO:0007669"/>
    <property type="project" value="InterPro"/>
</dbReference>
<dbReference type="InterPro" id="IPR001881">
    <property type="entry name" value="EGF-like_Ca-bd_dom"/>
</dbReference>
<dbReference type="Pfam" id="PF08488">
    <property type="entry name" value="WAK"/>
    <property type="match status" value="2"/>
</dbReference>
<comment type="subcellular location">
    <subcellularLocation>
        <location evidence="1">Membrane</location>
        <topology evidence="1">Single-pass type I membrane protein</topology>
    </subcellularLocation>
</comment>
<dbReference type="InterPro" id="IPR049883">
    <property type="entry name" value="NOTCH1_EGF-like"/>
</dbReference>
<keyword evidence="4" id="KW-0808">Transferase</keyword>
<sequence>MIVKLVRQVSFSLALLLSIELAIAAPPMSKPNCKDHCGNISIPYPFGMGVGCYFDEWFEIKCNESARPPRAFIRGDEPINLTGSPFYIYRGNLFIAVGCNTRALLTDEPLLRAGCESRCHGQKDIDWGEMLPKLSTIDSDGMFYTGSDCNGTDCCRIKLTSKTQVFNPILKAIDGNRSTDGCKMAFLGVDGTLDFSFVQFPMLLYWTINSPLMKAVDGETFSCWNYTVIESGISCQCKEGYEGNPYIGCTDIDECKTEEHRCWRLAGCVNTYGSYKCVLEPKWIIIIGRDCNGTDCCKIKDCFQSTDQVFNPILKDIDGNQSTDGCKLAFLAFDVVIQDHSYVQYLMILEWTVNSTLADAVDMATVDCFYYSDVHASESQFQCRCKNGHEGNAYIGCTDIDECKMQQDDLCSGITKCVNTHGSYDCVIDPKWIIIISLSAL</sequence>
<dbReference type="GO" id="GO:0016020">
    <property type="term" value="C:membrane"/>
    <property type="evidence" value="ECO:0007669"/>
    <property type="project" value="UniProtKB-SubCell"/>
</dbReference>
<feature type="domain" description="EGF-like calcium-binding" evidence="10">
    <location>
        <begin position="399"/>
        <end position="438"/>
    </location>
</feature>
<evidence type="ECO:0000313" key="12">
    <source>
        <dbReference type="Proteomes" id="UP000467840"/>
    </source>
</evidence>
<dbReference type="SMART" id="SM00179">
    <property type="entry name" value="EGF_CA"/>
    <property type="match status" value="2"/>
</dbReference>
<dbReference type="InterPro" id="IPR025287">
    <property type="entry name" value="WAK_GUB"/>
</dbReference>
<evidence type="ECO:0000256" key="4">
    <source>
        <dbReference type="ARBA" id="ARBA00022679"/>
    </source>
</evidence>
<evidence type="ECO:0000256" key="9">
    <source>
        <dbReference type="SAM" id="SignalP"/>
    </source>
</evidence>
<evidence type="ECO:0000256" key="2">
    <source>
        <dbReference type="ARBA" id="ARBA00022527"/>
    </source>
</evidence>
<dbReference type="InterPro" id="IPR018097">
    <property type="entry name" value="EGF_Ca-bd_CS"/>
</dbReference>
<dbReference type="Proteomes" id="UP000467840">
    <property type="component" value="Chromosome 4"/>
</dbReference>
<evidence type="ECO:0000256" key="7">
    <source>
        <dbReference type="ARBA" id="ARBA00023157"/>
    </source>
</evidence>
<dbReference type="Pfam" id="PF13947">
    <property type="entry name" value="GUB_WAK_bind"/>
    <property type="match status" value="1"/>
</dbReference>
<evidence type="ECO:0000256" key="5">
    <source>
        <dbReference type="ARBA" id="ARBA00022729"/>
    </source>
</evidence>
<keyword evidence="5 9" id="KW-0732">Signal</keyword>
<evidence type="ECO:0000256" key="8">
    <source>
        <dbReference type="ARBA" id="ARBA00023180"/>
    </source>
</evidence>
<dbReference type="CDD" id="cd00054">
    <property type="entry name" value="EGF_CA"/>
    <property type="match status" value="1"/>
</dbReference>
<dbReference type="PROSITE" id="PS01187">
    <property type="entry name" value="EGF_CA"/>
    <property type="match status" value="2"/>
</dbReference>
<dbReference type="Pfam" id="PF07645">
    <property type="entry name" value="EGF_CA"/>
    <property type="match status" value="2"/>
</dbReference>
<dbReference type="SUPFAM" id="SSF57196">
    <property type="entry name" value="EGF/Laminin"/>
    <property type="match status" value="1"/>
</dbReference>
<organism evidence="11 12">
    <name type="scientific">Hevea brasiliensis</name>
    <name type="common">Para rubber tree</name>
    <name type="synonym">Siphonia brasiliensis</name>
    <dbReference type="NCBI Taxonomy" id="3981"/>
    <lineage>
        <taxon>Eukaryota</taxon>
        <taxon>Viridiplantae</taxon>
        <taxon>Streptophyta</taxon>
        <taxon>Embryophyta</taxon>
        <taxon>Tracheophyta</taxon>
        <taxon>Spermatophyta</taxon>
        <taxon>Magnoliopsida</taxon>
        <taxon>eudicotyledons</taxon>
        <taxon>Gunneridae</taxon>
        <taxon>Pentapetalae</taxon>
        <taxon>rosids</taxon>
        <taxon>fabids</taxon>
        <taxon>Malpighiales</taxon>
        <taxon>Euphorbiaceae</taxon>
        <taxon>Crotonoideae</taxon>
        <taxon>Micrandreae</taxon>
        <taxon>Hevea</taxon>
    </lineage>
</organism>
<accession>A0A6A6LNC0</accession>
<feature type="domain" description="EGF-like calcium-binding" evidence="10">
    <location>
        <begin position="251"/>
        <end position="292"/>
    </location>
</feature>
<keyword evidence="2" id="KW-0723">Serine/threonine-protein kinase</keyword>
<feature type="chain" id="PRO_5025340037" description="EGF-like calcium-binding domain-containing protein" evidence="9">
    <location>
        <begin position="25"/>
        <end position="441"/>
    </location>
</feature>
<gene>
    <name evidence="11" type="ORF">GH714_026423</name>
</gene>
<protein>
    <recommendedName>
        <fullName evidence="10">EGF-like calcium-binding domain-containing protein</fullName>
    </recommendedName>
</protein>
<reference evidence="11 12" key="1">
    <citation type="journal article" date="2020" name="Mol. Plant">
        <title>The Chromosome-Based Rubber Tree Genome Provides New Insights into Spurge Genome Evolution and Rubber Biosynthesis.</title>
        <authorList>
            <person name="Liu J."/>
            <person name="Shi C."/>
            <person name="Shi C.C."/>
            <person name="Li W."/>
            <person name="Zhang Q.J."/>
            <person name="Zhang Y."/>
            <person name="Li K."/>
            <person name="Lu H.F."/>
            <person name="Shi C."/>
            <person name="Zhu S.T."/>
            <person name="Xiao Z.Y."/>
            <person name="Nan H."/>
            <person name="Yue Y."/>
            <person name="Zhu X.G."/>
            <person name="Wu Y."/>
            <person name="Hong X.N."/>
            <person name="Fan G.Y."/>
            <person name="Tong Y."/>
            <person name="Zhang D."/>
            <person name="Mao C.L."/>
            <person name="Liu Y.L."/>
            <person name="Hao S.J."/>
            <person name="Liu W.Q."/>
            <person name="Lv M.Q."/>
            <person name="Zhang H.B."/>
            <person name="Liu Y."/>
            <person name="Hu-Tang G.R."/>
            <person name="Wang J.P."/>
            <person name="Wang J.H."/>
            <person name="Sun Y.H."/>
            <person name="Ni S.B."/>
            <person name="Chen W.B."/>
            <person name="Zhang X.C."/>
            <person name="Jiao Y.N."/>
            <person name="Eichler E.E."/>
            <person name="Li G.H."/>
            <person name="Liu X."/>
            <person name="Gao L.Z."/>
        </authorList>
    </citation>
    <scope>NUCLEOTIDE SEQUENCE [LARGE SCALE GENOMIC DNA]</scope>
    <source>
        <strain evidence="12">cv. GT1</strain>
        <tissue evidence="11">Leaf</tissue>
    </source>
</reference>
<keyword evidence="6" id="KW-0677">Repeat</keyword>
<keyword evidence="7" id="KW-1015">Disulfide bond</keyword>